<gene>
    <name evidence="9" type="ORF">BDP27DRAFT_1313430</name>
</gene>
<dbReference type="GO" id="GO:0006397">
    <property type="term" value="P:mRNA processing"/>
    <property type="evidence" value="ECO:0007669"/>
    <property type="project" value="InterPro"/>
</dbReference>
<dbReference type="InterPro" id="IPR040007">
    <property type="entry name" value="Tho2"/>
</dbReference>
<keyword evidence="4" id="KW-0539">Nucleus</keyword>
<organism evidence="9 10">
    <name type="scientific">Rhodocollybia butyracea</name>
    <dbReference type="NCBI Taxonomy" id="206335"/>
    <lineage>
        <taxon>Eukaryota</taxon>
        <taxon>Fungi</taxon>
        <taxon>Dikarya</taxon>
        <taxon>Basidiomycota</taxon>
        <taxon>Agaricomycotina</taxon>
        <taxon>Agaricomycetes</taxon>
        <taxon>Agaricomycetidae</taxon>
        <taxon>Agaricales</taxon>
        <taxon>Marasmiineae</taxon>
        <taxon>Omphalotaceae</taxon>
        <taxon>Rhodocollybia</taxon>
    </lineage>
</organism>
<evidence type="ECO:0000259" key="8">
    <source>
        <dbReference type="Pfam" id="PF16134"/>
    </source>
</evidence>
<accession>A0A9P5QA05</accession>
<comment type="similarity">
    <text evidence="2">Belongs to the THOC2 family.</text>
</comment>
<proteinExistence type="inferred from homology"/>
<dbReference type="Pfam" id="PF11262">
    <property type="entry name" value="Tho2"/>
    <property type="match status" value="1"/>
</dbReference>
<dbReference type="InterPro" id="IPR021418">
    <property type="entry name" value="THO_THOC2_C"/>
</dbReference>
<dbReference type="InterPro" id="IPR032302">
    <property type="entry name" value="THOC2_N"/>
</dbReference>
<comment type="subcellular location">
    <subcellularLocation>
        <location evidence="1">Nucleus</location>
    </subcellularLocation>
</comment>
<dbReference type="Pfam" id="PF11732">
    <property type="entry name" value="Thoc2"/>
    <property type="match status" value="1"/>
</dbReference>
<feature type="compositionally biased region" description="Basic and acidic residues" evidence="5">
    <location>
        <begin position="1779"/>
        <end position="1884"/>
    </location>
</feature>
<feature type="region of interest" description="Disordered" evidence="5">
    <location>
        <begin position="1435"/>
        <end position="2040"/>
    </location>
</feature>
<evidence type="ECO:0000256" key="2">
    <source>
        <dbReference type="ARBA" id="ARBA00007857"/>
    </source>
</evidence>
<evidence type="ECO:0000313" key="9">
    <source>
        <dbReference type="EMBL" id="KAF9076495.1"/>
    </source>
</evidence>
<feature type="domain" description="THO complex subunitTHOC2 N-terminal" evidence="7">
    <location>
        <begin position="726"/>
        <end position="801"/>
    </location>
</feature>
<feature type="domain" description="THO complex subunit 2 N-terminal" evidence="8">
    <location>
        <begin position="76"/>
        <end position="721"/>
    </location>
</feature>
<comment type="caution">
    <text evidence="9">The sequence shown here is derived from an EMBL/GenBank/DDBJ whole genome shotgun (WGS) entry which is preliminary data.</text>
</comment>
<evidence type="ECO:0000256" key="5">
    <source>
        <dbReference type="SAM" id="MobiDB-lite"/>
    </source>
</evidence>
<dbReference type="Pfam" id="PF16134">
    <property type="entry name" value="THOC2_N"/>
    <property type="match status" value="1"/>
</dbReference>
<dbReference type="GO" id="GO:0006406">
    <property type="term" value="P:mRNA export from nucleus"/>
    <property type="evidence" value="ECO:0007669"/>
    <property type="project" value="InterPro"/>
</dbReference>
<dbReference type="GO" id="GO:0003729">
    <property type="term" value="F:mRNA binding"/>
    <property type="evidence" value="ECO:0007669"/>
    <property type="project" value="TreeGrafter"/>
</dbReference>
<dbReference type="PANTHER" id="PTHR21597:SF0">
    <property type="entry name" value="THO COMPLEX SUBUNIT 2"/>
    <property type="match status" value="1"/>
</dbReference>
<feature type="domain" description="THO complex subunitTHOC2 C-terminal" evidence="6">
    <location>
        <begin position="1098"/>
        <end position="1421"/>
    </location>
</feature>
<evidence type="ECO:0000259" key="7">
    <source>
        <dbReference type="Pfam" id="PF11732"/>
    </source>
</evidence>
<dbReference type="GO" id="GO:0000445">
    <property type="term" value="C:THO complex part of transcription export complex"/>
    <property type="evidence" value="ECO:0007669"/>
    <property type="project" value="TreeGrafter"/>
</dbReference>
<feature type="region of interest" description="Disordered" evidence="5">
    <location>
        <begin position="874"/>
        <end position="895"/>
    </location>
</feature>
<dbReference type="InterPro" id="IPR021726">
    <property type="entry name" value="THO_THOC2_N"/>
</dbReference>
<protein>
    <recommendedName>
        <fullName evidence="3">THO complex subunit 2</fullName>
    </recommendedName>
</protein>
<dbReference type="EMBL" id="JADNRY010000006">
    <property type="protein sequence ID" value="KAF9076495.1"/>
    <property type="molecule type" value="Genomic_DNA"/>
</dbReference>
<evidence type="ECO:0000256" key="1">
    <source>
        <dbReference type="ARBA" id="ARBA00004123"/>
    </source>
</evidence>
<evidence type="ECO:0000256" key="4">
    <source>
        <dbReference type="ARBA" id="ARBA00023242"/>
    </source>
</evidence>
<feature type="region of interest" description="Disordered" evidence="5">
    <location>
        <begin position="1019"/>
        <end position="1055"/>
    </location>
</feature>
<evidence type="ECO:0000313" key="10">
    <source>
        <dbReference type="Proteomes" id="UP000772434"/>
    </source>
</evidence>
<feature type="compositionally biased region" description="Polar residues" evidence="5">
    <location>
        <begin position="1637"/>
        <end position="1650"/>
    </location>
</feature>
<feature type="compositionally biased region" description="Polar residues" evidence="5">
    <location>
        <begin position="1438"/>
        <end position="1463"/>
    </location>
</feature>
<name>A0A9P5QA05_9AGAR</name>
<feature type="compositionally biased region" description="Low complexity" evidence="5">
    <location>
        <begin position="1619"/>
        <end position="1636"/>
    </location>
</feature>
<feature type="compositionally biased region" description="Basic and acidic residues" evidence="5">
    <location>
        <begin position="1531"/>
        <end position="1545"/>
    </location>
</feature>
<evidence type="ECO:0000259" key="6">
    <source>
        <dbReference type="Pfam" id="PF11262"/>
    </source>
</evidence>
<sequence length="2040" mass="227638">MDVINTVRTCVGTWNSGGETECRNMLIAPHCNPSDPGCLNVLTTAYNTLLSYTLVTWSSKQTLTADAFVSFIRSILDNLPSTSSSSATSNTAVFGEHIVDLLWSIDVELDETLADVKATITSCGEQSADKQQPILAKANKVKQNAEADKATLVSILSKLLDFGVVNPTFCRERLDTTMAEGAGLFVKNVIEKKEIRLRTGLFYKQNKFNLLREQSEGYSKLTVELTNALGIGHSPLTARPSESLETIQHRACLVWEKIISLIGFFDLDPNKALDIILDVMSSNLASHYTFFLALLSFSPWARPLRLQHEDQISTDAFPGRFHGKTLDEILNLASPSFSSGDMPHGSRVLAQILGFKFNYYQSPEAPDPPKSLYLAAALLIREGFVALEDLYPHLSPVDSEMENVRLAFMKDVKSRIASAKMSQLAMAAPLESTMSSAPMSTKVKATITSDVKAPEPKILPNQKAGLLMALLSVGALKPAIAIVSRFPWMVDAQPEIADLFIRILKHSISLLYESLVAKEYNPDFVQPRSRFGATGVAPPPPRKPVLSLWAPTPPSTSTTEFVFFFPDWIEQVPICTGLEDLLDVVEPFMRFIGPHISRDPLFLTKFVRLGRQQILATVINDPITNKPIGEPDQEHPVQQSWYRVTRQYLFPALPLIRGNAVCIVEVWNILRLFDIELRWKLYGEWRSEMYKSHPELRIRQVQADRESKGILRRLSHKTIDSLSGPLAKLAHSNPCILFSNAVNQIMAYDNLASVVVQALKNVTNMGFEVLIFTILDALANPHKERVKDDGVNTSDWLQSLASFIGMLFRRYNTSLHPVLTYINHQLQNGQTTEIVVLRELIWKMAGIEPLPSLSDSQIQAMAGGPALRIESIASSTRGARVDPGEPTRGNPPRALGQSLTETSLALPLLIQVAQQRQSSVFSARDAHLKSLAGLFDTTHGVLLQYLELLTTPSAVSPEDYANKILPPLRDLHEKYGISAPVCMQIVRPVLHTQLLNSALSMEEQERLANQEAERRLKAALTAKREPSISQSRVASPLPNSVTESSSESKLASDTHTALEDVPLEADGHGLAAPESPWLPQLEVLFEDVQTILPSQAHNILGPGFYVTFWQLSTYDLSPPLSRYDEEVAALRALSRQEDGLYVACERSADRAKRSMASWHRTRRERFNSFISTLTQESKEQITSRVFTLKRLAREKQHWFTAVTNAAQKQTQALKLLDTFLEHCVHPRSLLSPMDADFCAQFIKMLHTQGTPGFHTLACYDKILGDQIKVVLFSCSEYEARNYGRFLLGILSDLNKWHSDEATYIADNRSKAGGKTVLHTGFQSQYRLPMPPENQLKWSVFQKIVRKWHKKIALAFVECVQTGEFMHVYNAIIVLKEILPFFPLSAVSQETGPQLDKIMDQFLEKEERGDLKILGRAYSASLKKREQFWTSIKVPTKPAATTSRPIAPSRSSATPVGPSAQTVPGGSDIKRPPQVASSTPSAPRAQLASKPQPVPEKSNISAAMESVPRPPVVKRIRPEASNSPKPAAEKPSISEHASERKDDSKESSQLSNLRAEARTVPSSPMDPTRGERSAENPAPAMPPPSEPSQKPSALELRVTAHHNRSDKNDDKNDPSRGMDVSAAPSPRRRSVSPSSRPGTRNHSSESRTSAGRSRGNADASDKKDREPTRRDSLTHNRSDRGGRERTTTGDSDRDRESRRDRHGDKERDRGDRERERDKDRDREKDRDRHGDRHRRDEKTHNRDARKEREGEAKKDREGEARKDRDGRTHNTENVNSSSIAEDRLPPRPDARHRDTPDDGLGKRRRGPEDEVDRGSKRSSRKDTHREDRSRRPGDKNEHPDRPRESDRRRRGGEVDKNDGRDNPLDKAESKRPPDAPQNDTRRPDAPPRNPEFDAPVKSGTKVSPLRTPSAPRAMSFSETPRNGGKNNGRRDGLTGSNTVPISPIEGGLGGGGSLRSRISDKETTSRQPSYHGQSRNDRDSRKRPLDREKDALDTSNQGPEQSSNKRLKLNRNRYTGESASIAKKTLPINPQAVDRLQGRKD</sequence>
<feature type="compositionally biased region" description="Basic and acidic residues" evidence="5">
    <location>
        <begin position="1658"/>
        <end position="1769"/>
    </location>
</feature>
<evidence type="ECO:0000256" key="3">
    <source>
        <dbReference type="ARBA" id="ARBA00019596"/>
    </source>
</evidence>
<dbReference type="PANTHER" id="PTHR21597">
    <property type="entry name" value="THO2 PROTEIN"/>
    <property type="match status" value="1"/>
</dbReference>
<feature type="compositionally biased region" description="Polar residues" evidence="5">
    <location>
        <begin position="1027"/>
        <end position="1049"/>
    </location>
</feature>
<feature type="compositionally biased region" description="Basic and acidic residues" evidence="5">
    <location>
        <begin position="1973"/>
        <end position="1991"/>
    </location>
</feature>
<dbReference type="Proteomes" id="UP000772434">
    <property type="component" value="Unassembled WGS sequence"/>
</dbReference>
<dbReference type="OrthoDB" id="29024at2759"/>
<reference evidence="9" key="1">
    <citation type="submission" date="2020-11" db="EMBL/GenBank/DDBJ databases">
        <authorList>
            <consortium name="DOE Joint Genome Institute"/>
            <person name="Ahrendt S."/>
            <person name="Riley R."/>
            <person name="Andreopoulos W."/>
            <person name="Labutti K."/>
            <person name="Pangilinan J."/>
            <person name="Ruiz-Duenas F.J."/>
            <person name="Barrasa J.M."/>
            <person name="Sanchez-Garcia M."/>
            <person name="Camarero S."/>
            <person name="Miyauchi S."/>
            <person name="Serrano A."/>
            <person name="Linde D."/>
            <person name="Babiker R."/>
            <person name="Drula E."/>
            <person name="Ayuso-Fernandez I."/>
            <person name="Pacheco R."/>
            <person name="Padilla G."/>
            <person name="Ferreira P."/>
            <person name="Barriuso J."/>
            <person name="Kellner H."/>
            <person name="Castanera R."/>
            <person name="Alfaro M."/>
            <person name="Ramirez L."/>
            <person name="Pisabarro A.G."/>
            <person name="Kuo A."/>
            <person name="Tritt A."/>
            <person name="Lipzen A."/>
            <person name="He G."/>
            <person name="Yan M."/>
            <person name="Ng V."/>
            <person name="Cullen D."/>
            <person name="Martin F."/>
            <person name="Rosso M.-N."/>
            <person name="Henrissat B."/>
            <person name="Hibbett D."/>
            <person name="Martinez A.T."/>
            <person name="Grigoriev I.V."/>
        </authorList>
    </citation>
    <scope>NUCLEOTIDE SEQUENCE</scope>
    <source>
        <strain evidence="9">AH 40177</strain>
    </source>
</reference>
<feature type="compositionally biased region" description="Basic and acidic residues" evidence="5">
    <location>
        <begin position="1602"/>
        <end position="1615"/>
    </location>
</feature>
<keyword evidence="10" id="KW-1185">Reference proteome</keyword>
<feature type="compositionally biased region" description="Polar residues" evidence="5">
    <location>
        <begin position="1992"/>
        <end position="2003"/>
    </location>
</feature>